<dbReference type="AlphaFoldDB" id="A0A9W8YHI7"/>
<feature type="compositionally biased region" description="Gly residues" evidence="1">
    <location>
        <begin position="21"/>
        <end position="32"/>
    </location>
</feature>
<proteinExistence type="predicted"/>
<protein>
    <submittedName>
        <fullName evidence="2">Uncharacterized protein</fullName>
    </submittedName>
</protein>
<feature type="region of interest" description="Disordered" evidence="1">
    <location>
        <begin position="21"/>
        <end position="238"/>
    </location>
</feature>
<dbReference type="OrthoDB" id="3695675at2759"/>
<gene>
    <name evidence="2" type="ORF">N0V83_000564</name>
</gene>
<feature type="compositionally biased region" description="Basic and acidic residues" evidence="1">
    <location>
        <begin position="112"/>
        <end position="128"/>
    </location>
</feature>
<keyword evidence="3" id="KW-1185">Reference proteome</keyword>
<evidence type="ECO:0000256" key="1">
    <source>
        <dbReference type="SAM" id="MobiDB-lite"/>
    </source>
</evidence>
<organism evidence="2 3">
    <name type="scientific">Neocucurbitaria cava</name>
    <dbReference type="NCBI Taxonomy" id="798079"/>
    <lineage>
        <taxon>Eukaryota</taxon>
        <taxon>Fungi</taxon>
        <taxon>Dikarya</taxon>
        <taxon>Ascomycota</taxon>
        <taxon>Pezizomycotina</taxon>
        <taxon>Dothideomycetes</taxon>
        <taxon>Pleosporomycetidae</taxon>
        <taxon>Pleosporales</taxon>
        <taxon>Pleosporineae</taxon>
        <taxon>Cucurbitariaceae</taxon>
        <taxon>Neocucurbitaria</taxon>
    </lineage>
</organism>
<reference evidence="2" key="1">
    <citation type="submission" date="2022-10" db="EMBL/GenBank/DDBJ databases">
        <title>Tapping the CABI collections for fungal endophytes: first genome assemblies for Collariella, Neodidymelliopsis, Ascochyta clinopodiicola, Didymella pomorum, Didymosphaeria variabile, Neocosmospora piperis and Neocucurbitaria cava.</title>
        <authorList>
            <person name="Hill R."/>
        </authorList>
    </citation>
    <scope>NUCLEOTIDE SEQUENCE</scope>
    <source>
        <strain evidence="2">IMI 356814</strain>
    </source>
</reference>
<comment type="caution">
    <text evidence="2">The sequence shown here is derived from an EMBL/GenBank/DDBJ whole genome shotgun (WGS) entry which is preliminary data.</text>
</comment>
<evidence type="ECO:0000313" key="2">
    <source>
        <dbReference type="EMBL" id="KAJ4377734.1"/>
    </source>
</evidence>
<name>A0A9W8YHI7_9PLEO</name>
<dbReference type="Proteomes" id="UP001140560">
    <property type="component" value="Unassembled WGS sequence"/>
</dbReference>
<sequence>MGQLGRGGLARGGLGGGGLGIGALGRGGGAAGRGQLLQDLGGPGNGGFFGGGGVGVAQRGGGFGGRGRAGRGAGGSARGEVPRGGRAEGRGREQQQAKINKNDNKPAGYARPAREPTELHWAEQRDDSADSTGRDQPTGDKFEYGGQPTAIPPVTNLRHLQPNELRAHMEHGGQTTYGERIRGVEGPSVYVGTEMPGRRNKGSERERGRHSSGSQRPAHPWLPETELYEQEKTRLKQR</sequence>
<accession>A0A9W8YHI7</accession>
<feature type="compositionally biased region" description="Basic and acidic residues" evidence="1">
    <location>
        <begin position="229"/>
        <end position="238"/>
    </location>
</feature>
<dbReference type="EMBL" id="JAPEUY010000001">
    <property type="protein sequence ID" value="KAJ4377734.1"/>
    <property type="molecule type" value="Genomic_DNA"/>
</dbReference>
<feature type="compositionally biased region" description="Basic and acidic residues" evidence="1">
    <location>
        <begin position="80"/>
        <end position="104"/>
    </location>
</feature>
<feature type="compositionally biased region" description="Gly residues" evidence="1">
    <location>
        <begin position="41"/>
        <end position="77"/>
    </location>
</feature>
<evidence type="ECO:0000313" key="3">
    <source>
        <dbReference type="Proteomes" id="UP001140560"/>
    </source>
</evidence>